<proteinExistence type="inferred from homology"/>
<evidence type="ECO:0000256" key="1">
    <source>
        <dbReference type="ARBA" id="ARBA00010949"/>
    </source>
</evidence>
<sequence>MTPCMRLCPPSADVLNNLGSCELDEDDLMLDLEFLEEQHHHRSVCREDSYQSIVSCAAVVLTPVEPTVDTRKKEQSVTPDVSKQNLSLKLSKEVDQGEARYPRVSQLAGSPSVEWPFTGLEEGGGIESLPFRLMLQDCTAVKTLLLKMKRVLQEDGIKDECSVLKLQLKERDELIAQLREELKPHTVCASFNVLRMFYPLFENSDLMPDYDFWVEAAIIFKLNHLD</sequence>
<gene>
    <name evidence="3" type="ORF">GRJ2_001348900</name>
</gene>
<keyword evidence="2" id="KW-0175">Coiled coil</keyword>
<dbReference type="PANTHER" id="PTHR22461:SF1">
    <property type="entry name" value="SERINE-RICH COILED-COIL DOMAIN-CONTAINING PROTEIN 1"/>
    <property type="match status" value="1"/>
</dbReference>
<accession>A0ABC9WU85</accession>
<evidence type="ECO:0000313" key="3">
    <source>
        <dbReference type="EMBL" id="GAB0188836.1"/>
    </source>
</evidence>
<dbReference type="PANTHER" id="PTHR22461">
    <property type="entry name" value="SERINE-RICH COILED-COIL DOMAIN-CONTAINING PROTEIN 2-RELATED"/>
    <property type="match status" value="1"/>
</dbReference>
<comment type="similarity">
    <text evidence="1">Belongs to the CCSER family.</text>
</comment>
<dbReference type="Proteomes" id="UP001623348">
    <property type="component" value="Unassembled WGS sequence"/>
</dbReference>
<reference evidence="3 4" key="1">
    <citation type="submission" date="2024-06" db="EMBL/GenBank/DDBJ databases">
        <title>The draft genome of Grus japonensis, version 3.</title>
        <authorList>
            <person name="Nabeshima K."/>
            <person name="Suzuki S."/>
            <person name="Onuma M."/>
        </authorList>
    </citation>
    <scope>NUCLEOTIDE SEQUENCE [LARGE SCALE GENOMIC DNA]</scope>
    <source>
        <strain evidence="3 4">451A</strain>
    </source>
</reference>
<dbReference type="InterPro" id="IPR029627">
    <property type="entry name" value="CCSER"/>
</dbReference>
<evidence type="ECO:0000256" key="2">
    <source>
        <dbReference type="ARBA" id="ARBA00023054"/>
    </source>
</evidence>
<evidence type="ECO:0000313" key="4">
    <source>
        <dbReference type="Proteomes" id="UP001623348"/>
    </source>
</evidence>
<dbReference type="EMBL" id="BAAFJT010000004">
    <property type="protein sequence ID" value="GAB0188836.1"/>
    <property type="molecule type" value="Genomic_DNA"/>
</dbReference>
<protein>
    <submittedName>
        <fullName evidence="3">Serine-rich coiled-coil domain-containing protein 1</fullName>
    </submittedName>
</protein>
<keyword evidence="4" id="KW-1185">Reference proteome</keyword>
<dbReference type="AlphaFoldDB" id="A0ABC9WU85"/>
<comment type="caution">
    <text evidence="3">The sequence shown here is derived from an EMBL/GenBank/DDBJ whole genome shotgun (WGS) entry which is preliminary data.</text>
</comment>
<name>A0ABC9WU85_GRUJA</name>
<organism evidence="3 4">
    <name type="scientific">Grus japonensis</name>
    <name type="common">Japanese crane</name>
    <name type="synonym">Red-crowned crane</name>
    <dbReference type="NCBI Taxonomy" id="30415"/>
    <lineage>
        <taxon>Eukaryota</taxon>
        <taxon>Metazoa</taxon>
        <taxon>Chordata</taxon>
        <taxon>Craniata</taxon>
        <taxon>Vertebrata</taxon>
        <taxon>Euteleostomi</taxon>
        <taxon>Archelosauria</taxon>
        <taxon>Archosauria</taxon>
        <taxon>Dinosauria</taxon>
        <taxon>Saurischia</taxon>
        <taxon>Theropoda</taxon>
        <taxon>Coelurosauria</taxon>
        <taxon>Aves</taxon>
        <taxon>Neognathae</taxon>
        <taxon>Neoaves</taxon>
        <taxon>Gruiformes</taxon>
        <taxon>Gruidae</taxon>
        <taxon>Grus</taxon>
    </lineage>
</organism>